<evidence type="ECO:0000313" key="2">
    <source>
        <dbReference type="EMBL" id="KFA90035.1"/>
    </source>
</evidence>
<accession>A0A084SNK0</accession>
<protein>
    <submittedName>
        <fullName evidence="2">TfuA protein</fullName>
    </submittedName>
</protein>
<sequence>MIYVFAGPTLSTGEGRAELDAVFLPPVAQGDVYRVAREHPEAIGIIDGYFERVPAVWHKEILWAMAEGIHVYGSASMGALRAAELTPFGMRGVGATYEAFLHGDLEDDDEVTVVHAPEEEGFRPLSEAMVNIRATLAGAERAEVLREATRMALERLAKGLHYPERSYPALLARGHQEGLPATELERLRAWLPHGRVNQKREDALAMLRTMREELAAHPGPKQVTYWFSRTDAWEEACRHGENSG</sequence>
<dbReference type="EMBL" id="JPMI01000227">
    <property type="protein sequence ID" value="KFA90035.1"/>
    <property type="molecule type" value="Genomic_DNA"/>
</dbReference>
<evidence type="ECO:0000259" key="1">
    <source>
        <dbReference type="Pfam" id="PF07812"/>
    </source>
</evidence>
<comment type="caution">
    <text evidence="2">The sequence shown here is derived from an EMBL/GenBank/DDBJ whole genome shotgun (WGS) entry which is preliminary data.</text>
</comment>
<dbReference type="AlphaFoldDB" id="A0A084SNK0"/>
<organism evidence="2 3">
    <name type="scientific">Archangium violaceum Cb vi76</name>
    <dbReference type="NCBI Taxonomy" id="1406225"/>
    <lineage>
        <taxon>Bacteria</taxon>
        <taxon>Pseudomonadati</taxon>
        <taxon>Myxococcota</taxon>
        <taxon>Myxococcia</taxon>
        <taxon>Myxococcales</taxon>
        <taxon>Cystobacterineae</taxon>
        <taxon>Archangiaceae</taxon>
        <taxon>Archangium</taxon>
    </lineage>
</organism>
<dbReference type="Proteomes" id="UP000028547">
    <property type="component" value="Unassembled WGS sequence"/>
</dbReference>
<name>A0A084SNK0_9BACT</name>
<dbReference type="Pfam" id="PF07812">
    <property type="entry name" value="TfuA"/>
    <property type="match status" value="1"/>
</dbReference>
<reference evidence="2 3" key="1">
    <citation type="submission" date="2014-07" db="EMBL/GenBank/DDBJ databases">
        <title>Draft Genome Sequence of Gephyronic Acid Producer, Cystobacter violaceus Strain Cb vi76.</title>
        <authorList>
            <person name="Stevens D.C."/>
            <person name="Young J."/>
            <person name="Carmichael R."/>
            <person name="Tan J."/>
            <person name="Taylor R.E."/>
        </authorList>
    </citation>
    <scope>NUCLEOTIDE SEQUENCE [LARGE SCALE GENOMIC DNA]</scope>
    <source>
        <strain evidence="2 3">Cb vi76</strain>
    </source>
</reference>
<proteinExistence type="predicted"/>
<dbReference type="RefSeq" id="WP_043403518.1">
    <property type="nucleotide sequence ID" value="NZ_JPMI01000227.1"/>
</dbReference>
<evidence type="ECO:0000313" key="3">
    <source>
        <dbReference type="Proteomes" id="UP000028547"/>
    </source>
</evidence>
<gene>
    <name evidence="2" type="ORF">Q664_31150</name>
</gene>
<feature type="domain" description="TfuA-like core" evidence="1">
    <location>
        <begin position="47"/>
        <end position="166"/>
    </location>
</feature>
<dbReference type="InterPro" id="IPR012924">
    <property type="entry name" value="TfuA_core"/>
</dbReference>